<feature type="transmembrane region" description="Helical" evidence="1">
    <location>
        <begin position="25"/>
        <end position="46"/>
    </location>
</feature>
<keyword evidence="2" id="KW-0813">Transport</keyword>
<keyword evidence="1" id="KW-0812">Transmembrane</keyword>
<dbReference type="Proteomes" id="UP000437575">
    <property type="component" value="Unassembled WGS sequence"/>
</dbReference>
<evidence type="ECO:0000256" key="1">
    <source>
        <dbReference type="SAM" id="Phobius"/>
    </source>
</evidence>
<keyword evidence="2" id="KW-0762">Sugar transport</keyword>
<dbReference type="EMBL" id="WKKZ01001191">
    <property type="protein sequence ID" value="MSE06670.1"/>
    <property type="molecule type" value="Genomic_DNA"/>
</dbReference>
<proteinExistence type="predicted"/>
<organism evidence="2 3">
    <name type="scientific">Ligilactobacillus salivarius</name>
    <dbReference type="NCBI Taxonomy" id="1624"/>
    <lineage>
        <taxon>Bacteria</taxon>
        <taxon>Bacillati</taxon>
        <taxon>Bacillota</taxon>
        <taxon>Bacilli</taxon>
        <taxon>Lactobacillales</taxon>
        <taxon>Lactobacillaceae</taxon>
        <taxon>Ligilactobacillus</taxon>
    </lineage>
</organism>
<keyword evidence="1" id="KW-0472">Membrane</keyword>
<keyword evidence="1" id="KW-1133">Transmembrane helix</keyword>
<protein>
    <submittedName>
        <fullName evidence="2">PTS sugar transporter subunit IIC</fullName>
    </submittedName>
</protein>
<comment type="caution">
    <text evidence="2">The sequence shown here is derived from an EMBL/GenBank/DDBJ whole genome shotgun (WGS) entry which is preliminary data.</text>
</comment>
<feature type="non-terminal residue" evidence="2">
    <location>
        <position position="1"/>
    </location>
</feature>
<gene>
    <name evidence="2" type="ORF">GKC34_13280</name>
</gene>
<evidence type="ECO:0000313" key="2">
    <source>
        <dbReference type="EMBL" id="MSE06670.1"/>
    </source>
</evidence>
<reference evidence="2 3" key="1">
    <citation type="submission" date="2019-11" db="EMBL/GenBank/DDBJ databases">
        <title>Draft Genome Sequence of Plant Growth-Promoting Rhizosphere-Associated Bacteria.</title>
        <authorList>
            <person name="Vasilyev I.Y."/>
            <person name="Radchenko V."/>
            <person name="Ilnitskaya E.V."/>
        </authorList>
    </citation>
    <scope>NUCLEOTIDE SEQUENCE [LARGE SCALE GENOMIC DNA]</scope>
    <source>
        <strain evidence="2 3">VRA_1sq_f</strain>
    </source>
</reference>
<evidence type="ECO:0000313" key="3">
    <source>
        <dbReference type="Proteomes" id="UP000437575"/>
    </source>
</evidence>
<name>A0A6A8LWV4_9LACO</name>
<sequence>AIKFPPVPIKATKGPGVPIGTGGNFIALIIGVIVFFIDIIVYIPFVRLNEQIWLKMQYIYLQEEKEGK</sequence>
<accession>A0A6A8LWV4</accession>
<dbReference type="AlphaFoldDB" id="A0A6A8LWV4"/>